<name>A0AAD6ARG2_9TELE</name>
<dbReference type="PANTHER" id="PTHR46167">
    <property type="entry name" value="N-LYSINE METHYLTRANSFERASE KMT5A"/>
    <property type="match status" value="1"/>
</dbReference>
<dbReference type="PROSITE" id="PS50280">
    <property type="entry name" value="SET"/>
    <property type="match status" value="1"/>
</dbReference>
<dbReference type="SUPFAM" id="SSF82199">
    <property type="entry name" value="SET domain"/>
    <property type="match status" value="1"/>
</dbReference>
<dbReference type="EMBL" id="JAPTMU010000015">
    <property type="protein sequence ID" value="KAJ4930568.1"/>
    <property type="molecule type" value="Genomic_DNA"/>
</dbReference>
<evidence type="ECO:0000313" key="2">
    <source>
        <dbReference type="EMBL" id="KAJ4930568.1"/>
    </source>
</evidence>
<feature type="domain" description="SET" evidence="1">
    <location>
        <begin position="1"/>
        <end position="90"/>
    </location>
</feature>
<dbReference type="GO" id="GO:0005700">
    <property type="term" value="C:polytene chromosome"/>
    <property type="evidence" value="ECO:0007669"/>
    <property type="project" value="TreeGrafter"/>
</dbReference>
<gene>
    <name evidence="2" type="ORF">JOQ06_024877</name>
</gene>
<proteinExistence type="predicted"/>
<dbReference type="CDD" id="cd08161">
    <property type="entry name" value="SET"/>
    <property type="match status" value="1"/>
</dbReference>
<dbReference type="GO" id="GO:0006357">
    <property type="term" value="P:regulation of transcription by RNA polymerase II"/>
    <property type="evidence" value="ECO:0007669"/>
    <property type="project" value="TreeGrafter"/>
</dbReference>
<evidence type="ECO:0000259" key="1">
    <source>
        <dbReference type="PROSITE" id="PS50280"/>
    </source>
</evidence>
<dbReference type="PANTHER" id="PTHR46167:SF1">
    <property type="entry name" value="N-LYSINE METHYLTRANSFERASE KMT5A"/>
    <property type="match status" value="1"/>
</dbReference>
<dbReference type="AlphaFoldDB" id="A0AAD6ARG2"/>
<dbReference type="InterPro" id="IPR051760">
    <property type="entry name" value="KMT5A"/>
</dbReference>
<dbReference type="InterPro" id="IPR001214">
    <property type="entry name" value="SET_dom"/>
</dbReference>
<reference evidence="2" key="1">
    <citation type="submission" date="2022-11" db="EMBL/GenBank/DDBJ databases">
        <title>Chromosome-level genome of Pogonophryne albipinna.</title>
        <authorList>
            <person name="Jo E."/>
        </authorList>
    </citation>
    <scope>NUCLEOTIDE SEQUENCE</scope>
    <source>
        <strain evidence="2">SGF0006</strain>
        <tissue evidence="2">Muscle</tissue>
    </source>
</reference>
<organism evidence="2 3">
    <name type="scientific">Pogonophryne albipinna</name>
    <dbReference type="NCBI Taxonomy" id="1090488"/>
    <lineage>
        <taxon>Eukaryota</taxon>
        <taxon>Metazoa</taxon>
        <taxon>Chordata</taxon>
        <taxon>Craniata</taxon>
        <taxon>Vertebrata</taxon>
        <taxon>Euteleostomi</taxon>
        <taxon>Actinopterygii</taxon>
        <taxon>Neopterygii</taxon>
        <taxon>Teleostei</taxon>
        <taxon>Neoteleostei</taxon>
        <taxon>Acanthomorphata</taxon>
        <taxon>Eupercaria</taxon>
        <taxon>Perciformes</taxon>
        <taxon>Notothenioidei</taxon>
        <taxon>Pogonophryne</taxon>
    </lineage>
</organism>
<keyword evidence="3" id="KW-1185">Reference proteome</keyword>
<dbReference type="Proteomes" id="UP001219934">
    <property type="component" value="Unassembled WGS sequence"/>
</dbReference>
<dbReference type="GO" id="GO:0005634">
    <property type="term" value="C:nucleus"/>
    <property type="evidence" value="ECO:0007669"/>
    <property type="project" value="TreeGrafter"/>
</dbReference>
<dbReference type="Pfam" id="PF00856">
    <property type="entry name" value="SET"/>
    <property type="match status" value="1"/>
</dbReference>
<sequence>MIRSTRGLNPCQEAERQIRMGKDKDNLRWEHINKESIDASSEDGSMGRLVNDDPKPNAKMKKMEVDGVPQLCIFPVKDIMEEQEITYDYGGVDLPWRSSPGQEMTKATQLSTVDVTVLREDIQEELRAKFPEKTLIQIANNVCYSGTKHAIGMILANGSTGGLTDFGELIQIVVVKGTLVKCLSAWSVEHLRSYVLEKTQTVKVLEPAELSDMFPLTPYLFGGKSIVTLKRYIYVA</sequence>
<dbReference type="GO" id="GO:0042799">
    <property type="term" value="F:histone H4K20 methyltransferase activity"/>
    <property type="evidence" value="ECO:0007669"/>
    <property type="project" value="TreeGrafter"/>
</dbReference>
<evidence type="ECO:0000313" key="3">
    <source>
        <dbReference type="Proteomes" id="UP001219934"/>
    </source>
</evidence>
<comment type="caution">
    <text evidence="2">The sequence shown here is derived from an EMBL/GenBank/DDBJ whole genome shotgun (WGS) entry which is preliminary data.</text>
</comment>
<protein>
    <recommendedName>
        <fullName evidence="1">SET domain-containing protein</fullName>
    </recommendedName>
</protein>
<dbReference type="GO" id="GO:0043516">
    <property type="term" value="P:regulation of DNA damage response, signal transduction by p53 class mediator"/>
    <property type="evidence" value="ECO:0007669"/>
    <property type="project" value="TreeGrafter"/>
</dbReference>
<dbReference type="InterPro" id="IPR046341">
    <property type="entry name" value="SET_dom_sf"/>
</dbReference>
<accession>A0AAD6ARG2</accession>
<dbReference type="Gene3D" id="2.170.270.10">
    <property type="entry name" value="SET domain"/>
    <property type="match status" value="1"/>
</dbReference>